<keyword evidence="7 8" id="KW-0320">Glycogen biosynthesis</keyword>
<evidence type="ECO:0000313" key="11">
    <source>
        <dbReference type="EMBL" id="PYE86009.1"/>
    </source>
</evidence>
<dbReference type="EMBL" id="QJTE01000001">
    <property type="protein sequence ID" value="PYE86009.1"/>
    <property type="molecule type" value="Genomic_DNA"/>
</dbReference>
<evidence type="ECO:0000256" key="3">
    <source>
        <dbReference type="ARBA" id="ARBA00004964"/>
    </source>
</evidence>
<comment type="catalytic activity">
    <reaction evidence="1 8">
        <text>[(1-&gt;4)-alpha-D-glucosyl](n) + ADP-alpha-D-glucose = [(1-&gt;4)-alpha-D-glucosyl](n+1) + ADP + H(+)</text>
        <dbReference type="Rhea" id="RHEA:18189"/>
        <dbReference type="Rhea" id="RHEA-COMP:9584"/>
        <dbReference type="Rhea" id="RHEA-COMP:9587"/>
        <dbReference type="ChEBI" id="CHEBI:15378"/>
        <dbReference type="ChEBI" id="CHEBI:15444"/>
        <dbReference type="ChEBI" id="CHEBI:57498"/>
        <dbReference type="ChEBI" id="CHEBI:456216"/>
        <dbReference type="EC" id="2.4.1.21"/>
    </reaction>
</comment>
<evidence type="ECO:0000259" key="9">
    <source>
        <dbReference type="Pfam" id="PF00534"/>
    </source>
</evidence>
<evidence type="ECO:0000256" key="7">
    <source>
        <dbReference type="ARBA" id="ARBA00023056"/>
    </source>
</evidence>
<dbReference type="PANTHER" id="PTHR45825:SF11">
    <property type="entry name" value="ALPHA AMYLASE DOMAIN-CONTAINING PROTEIN"/>
    <property type="match status" value="1"/>
</dbReference>
<dbReference type="GO" id="GO:0005829">
    <property type="term" value="C:cytosol"/>
    <property type="evidence" value="ECO:0007669"/>
    <property type="project" value="TreeGrafter"/>
</dbReference>
<dbReference type="PANTHER" id="PTHR45825">
    <property type="entry name" value="GRANULE-BOUND STARCH SYNTHASE 1, CHLOROPLASTIC/AMYLOPLASTIC"/>
    <property type="match status" value="1"/>
</dbReference>
<evidence type="ECO:0000313" key="12">
    <source>
        <dbReference type="Proteomes" id="UP000248311"/>
    </source>
</evidence>
<feature type="binding site" evidence="8">
    <location>
        <position position="16"/>
    </location>
    <ligand>
        <name>ADP-alpha-D-glucose</name>
        <dbReference type="ChEBI" id="CHEBI:57498"/>
    </ligand>
</feature>
<dbReference type="GO" id="GO:0009011">
    <property type="term" value="F:alpha-1,4-glucan glucosyltransferase (ADP-glucose donor) activity"/>
    <property type="evidence" value="ECO:0007669"/>
    <property type="project" value="UniProtKB-UniRule"/>
</dbReference>
<dbReference type="Pfam" id="PF08323">
    <property type="entry name" value="Glyco_transf_5"/>
    <property type="match status" value="1"/>
</dbReference>
<accession>A0A318T065</accession>
<dbReference type="GO" id="GO:0004373">
    <property type="term" value="F:alpha-1,4-glucan glucosyltransferase (UDP-glucose donor) activity"/>
    <property type="evidence" value="ECO:0007669"/>
    <property type="project" value="InterPro"/>
</dbReference>
<keyword evidence="5 8" id="KW-0328">Glycosyltransferase</keyword>
<dbReference type="InterPro" id="IPR011835">
    <property type="entry name" value="GS/SS"/>
</dbReference>
<dbReference type="Pfam" id="PF00534">
    <property type="entry name" value="Glycos_transf_1"/>
    <property type="match status" value="1"/>
</dbReference>
<dbReference type="OrthoDB" id="9808590at2"/>
<dbReference type="UniPathway" id="UPA00164"/>
<protein>
    <recommendedName>
        <fullName evidence="8">Glycogen synthase</fullName>
        <ecNumber evidence="8">2.4.1.21</ecNumber>
    </recommendedName>
    <alternativeName>
        <fullName evidence="8">Starch [bacterial glycogen] synthase</fullName>
    </alternativeName>
</protein>
<dbReference type="AlphaFoldDB" id="A0A318T065"/>
<dbReference type="RefSeq" id="WP_110813011.1">
    <property type="nucleotide sequence ID" value="NZ_QJTE01000001.1"/>
</dbReference>
<dbReference type="HAMAP" id="MF_00484">
    <property type="entry name" value="Glycogen_synth"/>
    <property type="match status" value="1"/>
</dbReference>
<reference evidence="11 12" key="1">
    <citation type="submission" date="2018-06" db="EMBL/GenBank/DDBJ databases">
        <title>Genomic Encyclopedia of Type Strains, Phase III (KMG-III): the genomes of soil and plant-associated and newly described type strains.</title>
        <authorList>
            <person name="Whitman W."/>
        </authorList>
    </citation>
    <scope>NUCLEOTIDE SEQUENCE [LARGE SCALE GENOMIC DNA]</scope>
    <source>
        <strain evidence="11 12">CECT 9025</strain>
    </source>
</reference>
<comment type="function">
    <text evidence="2 8">Synthesizes alpha-1,4-glucan chains using ADP-glucose.</text>
</comment>
<proteinExistence type="inferred from homology"/>
<dbReference type="Proteomes" id="UP000248311">
    <property type="component" value="Unassembled WGS sequence"/>
</dbReference>
<feature type="domain" description="Starch synthase catalytic" evidence="10">
    <location>
        <begin position="4"/>
        <end position="244"/>
    </location>
</feature>
<evidence type="ECO:0000256" key="8">
    <source>
        <dbReference type="HAMAP-Rule" id="MF_00484"/>
    </source>
</evidence>
<evidence type="ECO:0000256" key="6">
    <source>
        <dbReference type="ARBA" id="ARBA00022679"/>
    </source>
</evidence>
<dbReference type="InterPro" id="IPR001296">
    <property type="entry name" value="Glyco_trans_1"/>
</dbReference>
<dbReference type="SUPFAM" id="SSF53756">
    <property type="entry name" value="UDP-Glycosyltransferase/glycogen phosphorylase"/>
    <property type="match status" value="1"/>
</dbReference>
<evidence type="ECO:0000256" key="4">
    <source>
        <dbReference type="ARBA" id="ARBA00010281"/>
    </source>
</evidence>
<dbReference type="EC" id="2.4.1.21" evidence="8"/>
<keyword evidence="12" id="KW-1185">Reference proteome</keyword>
<name>A0A318T065_9RHOB</name>
<dbReference type="Gene3D" id="3.40.50.2000">
    <property type="entry name" value="Glycogen Phosphorylase B"/>
    <property type="match status" value="2"/>
</dbReference>
<dbReference type="CDD" id="cd03791">
    <property type="entry name" value="GT5_Glycogen_synthase_DULL1-like"/>
    <property type="match status" value="1"/>
</dbReference>
<dbReference type="InterPro" id="IPR013534">
    <property type="entry name" value="Starch_synth_cat_dom"/>
</dbReference>
<organism evidence="11 12">
    <name type="scientific">Pseudoroseicyclus aestuarii</name>
    <dbReference type="NCBI Taxonomy" id="1795041"/>
    <lineage>
        <taxon>Bacteria</taxon>
        <taxon>Pseudomonadati</taxon>
        <taxon>Pseudomonadota</taxon>
        <taxon>Alphaproteobacteria</taxon>
        <taxon>Rhodobacterales</taxon>
        <taxon>Paracoccaceae</taxon>
        <taxon>Pseudoroseicyclus</taxon>
    </lineage>
</organism>
<sequence length="485" mass="51789">MTDVLSVASECAPLIKTGGLADVVGALPSALMQEGLRMRVLIPGYPAVMAQLSETRSVLEDPDLFGGAARVLAAEAADLDLLVLDAPHLYDRPGGPYIDESGADWPDNPERFAALSWIAARIGLEGVTDAQAEGGTWRPEVLQCHDWQAALAPEYVHAMGGTGKVGTIVTIHNIAFQGLAEASRLSALRLPPERFTPDGFEFWGRISALKAGLTSADRLTTVSPTYAAELMRDDYGGGLDGLLRSRRDHLSGILNGIDETVWNPATDEHINRTYRSARGKAPNTAALRGAMGLPEAEGPLCVCVTRLTEQKGIDLLIEALPRLLRRGGQLALLGSGEARFEDALREMAEREPNLAVQIGYDEVLAHRLIAGGDAILVPSRFEPCGLTQLYALRYGTVPLVAMTGGLADTVINANAAALDRGVATGVQFHPVIAETFGVAIDQLCDLYARSDLWGQLQRNAMRQPVGWGPSAQAYAALFREVAPAA</sequence>
<dbReference type="GO" id="GO:0005978">
    <property type="term" value="P:glycogen biosynthetic process"/>
    <property type="evidence" value="ECO:0007669"/>
    <property type="project" value="UniProtKB-UniRule"/>
</dbReference>
<evidence type="ECO:0000259" key="10">
    <source>
        <dbReference type="Pfam" id="PF08323"/>
    </source>
</evidence>
<evidence type="ECO:0000256" key="5">
    <source>
        <dbReference type="ARBA" id="ARBA00022676"/>
    </source>
</evidence>
<comment type="caution">
    <text evidence="11">The sequence shown here is derived from an EMBL/GenBank/DDBJ whole genome shotgun (WGS) entry which is preliminary data.</text>
</comment>
<gene>
    <name evidence="8" type="primary">glgA</name>
    <name evidence="11" type="ORF">DFP88_101684</name>
</gene>
<comment type="pathway">
    <text evidence="3 8">Glycan biosynthesis; glycogen biosynthesis.</text>
</comment>
<dbReference type="NCBIfam" id="TIGR02095">
    <property type="entry name" value="glgA"/>
    <property type="match status" value="1"/>
</dbReference>
<dbReference type="NCBIfam" id="NF001899">
    <property type="entry name" value="PRK00654.1-2"/>
    <property type="match status" value="1"/>
</dbReference>
<keyword evidence="6 8" id="KW-0808">Transferase</keyword>
<feature type="domain" description="Glycosyl transferase family 1" evidence="9">
    <location>
        <begin position="297"/>
        <end position="443"/>
    </location>
</feature>
<evidence type="ECO:0000256" key="2">
    <source>
        <dbReference type="ARBA" id="ARBA00002764"/>
    </source>
</evidence>
<comment type="similarity">
    <text evidence="4 8">Belongs to the glycosyltransferase 1 family. Bacterial/plant glycogen synthase subfamily.</text>
</comment>
<evidence type="ECO:0000256" key="1">
    <source>
        <dbReference type="ARBA" id="ARBA00001478"/>
    </source>
</evidence>